<feature type="signal peptide" evidence="8">
    <location>
        <begin position="1"/>
        <end position="21"/>
    </location>
</feature>
<dbReference type="Gene3D" id="1.50.10.10">
    <property type="match status" value="1"/>
</dbReference>
<dbReference type="Pfam" id="PF01204">
    <property type="entry name" value="Trehalase"/>
    <property type="match status" value="1"/>
</dbReference>
<dbReference type="PANTHER" id="PTHR23403">
    <property type="entry name" value="TREHALASE"/>
    <property type="match status" value="1"/>
</dbReference>
<dbReference type="PANTHER" id="PTHR23403:SF1">
    <property type="entry name" value="TREHALASE"/>
    <property type="match status" value="1"/>
</dbReference>
<dbReference type="PRINTS" id="PR00744">
    <property type="entry name" value="GLHYDRLASE37"/>
</dbReference>
<comment type="catalytic activity">
    <reaction evidence="1 7">
        <text>alpha,alpha-trehalose + H2O = alpha-D-glucose + beta-D-glucose</text>
        <dbReference type="Rhea" id="RHEA:32675"/>
        <dbReference type="ChEBI" id="CHEBI:15377"/>
        <dbReference type="ChEBI" id="CHEBI:15903"/>
        <dbReference type="ChEBI" id="CHEBI:16551"/>
        <dbReference type="ChEBI" id="CHEBI:17925"/>
        <dbReference type="EC" id="3.2.1.28"/>
    </reaction>
</comment>
<evidence type="ECO:0000256" key="4">
    <source>
        <dbReference type="ARBA" id="ARBA00019905"/>
    </source>
</evidence>
<dbReference type="InterPro" id="IPR001661">
    <property type="entry name" value="Glyco_hydro_37"/>
</dbReference>
<evidence type="ECO:0000256" key="6">
    <source>
        <dbReference type="ARBA" id="ARBA00023295"/>
    </source>
</evidence>
<evidence type="ECO:0000313" key="10">
    <source>
        <dbReference type="Proteomes" id="UP001153712"/>
    </source>
</evidence>
<dbReference type="EMBL" id="OU900100">
    <property type="protein sequence ID" value="CAG9863925.1"/>
    <property type="molecule type" value="Genomic_DNA"/>
</dbReference>
<dbReference type="SUPFAM" id="SSF48208">
    <property type="entry name" value="Six-hairpin glycosidases"/>
    <property type="match status" value="1"/>
</dbReference>
<dbReference type="OrthoDB" id="3542292at2759"/>
<evidence type="ECO:0000256" key="2">
    <source>
        <dbReference type="ARBA" id="ARBA00005615"/>
    </source>
</evidence>
<evidence type="ECO:0000256" key="5">
    <source>
        <dbReference type="ARBA" id="ARBA00022801"/>
    </source>
</evidence>
<accession>A0A9N9XSY3</accession>
<proteinExistence type="inferred from homology"/>
<evidence type="ECO:0000313" key="9">
    <source>
        <dbReference type="EMBL" id="CAG9863925.1"/>
    </source>
</evidence>
<gene>
    <name evidence="9" type="ORF">PHYEVI_LOCUS10200</name>
</gene>
<name>A0A9N9XSY3_PHYSR</name>
<evidence type="ECO:0000256" key="3">
    <source>
        <dbReference type="ARBA" id="ARBA00012757"/>
    </source>
</evidence>
<dbReference type="PROSITE" id="PS00928">
    <property type="entry name" value="TREHALASE_2"/>
    <property type="match status" value="1"/>
</dbReference>
<comment type="similarity">
    <text evidence="2 7">Belongs to the glycosyl hydrolase 37 family.</text>
</comment>
<keyword evidence="5 7" id="KW-0378">Hydrolase</keyword>
<dbReference type="AlphaFoldDB" id="A0A9N9XSY3"/>
<dbReference type="PROSITE" id="PS00927">
    <property type="entry name" value="TREHALASE_1"/>
    <property type="match status" value="1"/>
</dbReference>
<dbReference type="InterPro" id="IPR018232">
    <property type="entry name" value="Glyco_hydro_37_CS"/>
</dbReference>
<keyword evidence="10" id="KW-1185">Reference proteome</keyword>
<organism evidence="9 10">
    <name type="scientific">Phyllotreta striolata</name>
    <name type="common">Striped flea beetle</name>
    <name type="synonym">Crioceris striolata</name>
    <dbReference type="NCBI Taxonomy" id="444603"/>
    <lineage>
        <taxon>Eukaryota</taxon>
        <taxon>Metazoa</taxon>
        <taxon>Ecdysozoa</taxon>
        <taxon>Arthropoda</taxon>
        <taxon>Hexapoda</taxon>
        <taxon>Insecta</taxon>
        <taxon>Pterygota</taxon>
        <taxon>Neoptera</taxon>
        <taxon>Endopterygota</taxon>
        <taxon>Coleoptera</taxon>
        <taxon>Polyphaga</taxon>
        <taxon>Cucujiformia</taxon>
        <taxon>Chrysomeloidea</taxon>
        <taxon>Chrysomelidae</taxon>
        <taxon>Galerucinae</taxon>
        <taxon>Alticini</taxon>
        <taxon>Phyllotreta</taxon>
    </lineage>
</organism>
<dbReference type="InterPro" id="IPR012341">
    <property type="entry name" value="6hp_glycosidase-like_sf"/>
</dbReference>
<dbReference type="EC" id="3.2.1.28" evidence="3 7"/>
<reference evidence="9" key="1">
    <citation type="submission" date="2022-01" db="EMBL/GenBank/DDBJ databases">
        <authorList>
            <person name="King R."/>
        </authorList>
    </citation>
    <scope>NUCLEOTIDE SEQUENCE</scope>
</reference>
<keyword evidence="6 7" id="KW-0326">Glycosidase</keyword>
<feature type="chain" id="PRO_5040515983" description="Trehalase" evidence="8">
    <location>
        <begin position="22"/>
        <end position="564"/>
    </location>
</feature>
<sequence>MLSITPILTILCLYNGIEVEAESIPSCDNPVYCQGDLLDTVQMARLYPDSKTFVDMSQKNPPNVTLANFEQFMKSKNRHPSRQDIVDFVNDNFENSPELVDWTPGDYTKHPKFLERIDDAKVKRFAQSLVDIWPILARKINDSVAKRPDHYSLIYLPNGFIIPGGRFKEIYYWDTYWIIKGLIVSEMTDTVRGILENFLSLIDRFGFIPNGSRVYYLNRSQPPLLALMIGLYVDATNNKTWLAQHVDTVEKELNWWITNRRLQIKINDKEYDMFRYNVLSDTPRPESYYEDTRTCRNFTDAQKSDCYRNLKTGAESGWDYSTRWFFTDDRHHGTNLSSIDITHLIPVDLNAFLCKAFEELARFYELLGNSTKASFWHQRHAALKDAIRDVLYSNEDGIWFDYDLISNKRIEGFYPSNFAPLWADAYDTAKKEDYGLKATLYYKQNRLYRYLGGIPTSLLNSGQQWDLPNAWPPLQDLIVSGLAKTGAKKAVRLAENQAKRTIEAFMIGFEENKEMFEKYDAMNAGSYGGGGEYSVQAGFGWTNGAALNFIDLFYTKRETNNQMR</sequence>
<dbReference type="GO" id="GO:0004555">
    <property type="term" value="F:alpha,alpha-trehalase activity"/>
    <property type="evidence" value="ECO:0007669"/>
    <property type="project" value="UniProtKB-EC"/>
</dbReference>
<dbReference type="InterPro" id="IPR008928">
    <property type="entry name" value="6-hairpin_glycosidase_sf"/>
</dbReference>
<evidence type="ECO:0000256" key="1">
    <source>
        <dbReference type="ARBA" id="ARBA00001576"/>
    </source>
</evidence>
<evidence type="ECO:0000256" key="7">
    <source>
        <dbReference type="RuleBase" id="RU361180"/>
    </source>
</evidence>
<dbReference type="GO" id="GO:0005993">
    <property type="term" value="P:trehalose catabolic process"/>
    <property type="evidence" value="ECO:0007669"/>
    <property type="project" value="TreeGrafter"/>
</dbReference>
<evidence type="ECO:0000256" key="8">
    <source>
        <dbReference type="SAM" id="SignalP"/>
    </source>
</evidence>
<keyword evidence="8" id="KW-0732">Signal</keyword>
<protein>
    <recommendedName>
        <fullName evidence="4 7">Trehalase</fullName>
        <ecNumber evidence="3 7">3.2.1.28</ecNumber>
    </recommendedName>
    <alternativeName>
        <fullName evidence="7">Alpha-trehalose glucohydrolase</fullName>
    </alternativeName>
</protein>
<dbReference type="Proteomes" id="UP001153712">
    <property type="component" value="Chromosome 7"/>
</dbReference>